<dbReference type="Proteomes" id="UP000499080">
    <property type="component" value="Unassembled WGS sequence"/>
</dbReference>
<name>A0A4Y2K0H4_ARAVE</name>
<evidence type="ECO:0000313" key="1">
    <source>
        <dbReference type="EMBL" id="GBM95278.1"/>
    </source>
</evidence>
<proteinExistence type="predicted"/>
<comment type="caution">
    <text evidence="1">The sequence shown here is derived from an EMBL/GenBank/DDBJ whole genome shotgun (WGS) entry which is preliminary data.</text>
</comment>
<sequence>MKYPMHRRYPEGVDSWCKCQRTRALDKPFKDKSTKLPQHIINIVKPMYMKLCDQQLLCKCLHDKTQNAIESFNGMLWNFVPKLHFVELQIMQLEAFMSVLQFKCGTNDMLSVLNYLNLRVGSHTLSELTLIEKERIQD</sequence>
<reference evidence="1 2" key="1">
    <citation type="journal article" date="2019" name="Sci. Rep.">
        <title>Orb-weaving spider Araneus ventricosus genome elucidates the spidroin gene catalogue.</title>
        <authorList>
            <person name="Kono N."/>
            <person name="Nakamura H."/>
            <person name="Ohtoshi R."/>
            <person name="Moran D.A.P."/>
            <person name="Shinohara A."/>
            <person name="Yoshida Y."/>
            <person name="Fujiwara M."/>
            <person name="Mori M."/>
            <person name="Tomita M."/>
            <person name="Arakawa K."/>
        </authorList>
    </citation>
    <scope>NUCLEOTIDE SEQUENCE [LARGE SCALE GENOMIC DNA]</scope>
</reference>
<gene>
    <name evidence="1" type="ORF">AVEN_199273_1</name>
</gene>
<evidence type="ECO:0000313" key="2">
    <source>
        <dbReference type="Proteomes" id="UP000499080"/>
    </source>
</evidence>
<accession>A0A4Y2K0H4</accession>
<keyword evidence="2" id="KW-1185">Reference proteome</keyword>
<dbReference type="AlphaFoldDB" id="A0A4Y2K0H4"/>
<protein>
    <submittedName>
        <fullName evidence="1">Uncharacterized protein</fullName>
    </submittedName>
</protein>
<dbReference type="EMBL" id="BGPR01004043">
    <property type="protein sequence ID" value="GBM95278.1"/>
    <property type="molecule type" value="Genomic_DNA"/>
</dbReference>
<organism evidence="1 2">
    <name type="scientific">Araneus ventricosus</name>
    <name type="common">Orbweaver spider</name>
    <name type="synonym">Epeira ventricosa</name>
    <dbReference type="NCBI Taxonomy" id="182803"/>
    <lineage>
        <taxon>Eukaryota</taxon>
        <taxon>Metazoa</taxon>
        <taxon>Ecdysozoa</taxon>
        <taxon>Arthropoda</taxon>
        <taxon>Chelicerata</taxon>
        <taxon>Arachnida</taxon>
        <taxon>Araneae</taxon>
        <taxon>Araneomorphae</taxon>
        <taxon>Entelegynae</taxon>
        <taxon>Araneoidea</taxon>
        <taxon>Araneidae</taxon>
        <taxon>Araneus</taxon>
    </lineage>
</organism>